<dbReference type="SMART" id="SM00028">
    <property type="entry name" value="TPR"/>
    <property type="match status" value="10"/>
</dbReference>
<dbReference type="Gene3D" id="3.40.50.300">
    <property type="entry name" value="P-loop containing nucleotide triphosphate hydrolases"/>
    <property type="match status" value="1"/>
</dbReference>
<dbReference type="SUPFAM" id="SSF48452">
    <property type="entry name" value="TPR-like"/>
    <property type="match status" value="2"/>
</dbReference>
<gene>
    <name evidence="3" type="ORF">V3330_15920</name>
</gene>
<feature type="repeat" description="TPR" evidence="1">
    <location>
        <begin position="209"/>
        <end position="242"/>
    </location>
</feature>
<feature type="compositionally biased region" description="Basic and acidic residues" evidence="2">
    <location>
        <begin position="346"/>
        <end position="360"/>
    </location>
</feature>
<dbReference type="EMBL" id="JAZHOG010000011">
    <property type="protein sequence ID" value="MEJ8569118.1"/>
    <property type="molecule type" value="Genomic_DNA"/>
</dbReference>
<feature type="repeat" description="TPR" evidence="1">
    <location>
        <begin position="75"/>
        <end position="108"/>
    </location>
</feature>
<evidence type="ECO:0000313" key="3">
    <source>
        <dbReference type="EMBL" id="MEJ8569118.1"/>
    </source>
</evidence>
<dbReference type="InterPro" id="IPR019734">
    <property type="entry name" value="TPR_rpt"/>
</dbReference>
<dbReference type="InterPro" id="IPR052384">
    <property type="entry name" value="TMTC_O-mannosyltransferase"/>
</dbReference>
<protein>
    <submittedName>
        <fullName evidence="3">Sulfotransferase</fullName>
    </submittedName>
</protein>
<accession>A0AAW9RLY5</accession>
<organism evidence="3 4">
    <name type="scientific">Elongatibacter sediminis</name>
    <dbReference type="NCBI Taxonomy" id="3119006"/>
    <lineage>
        <taxon>Bacteria</taxon>
        <taxon>Pseudomonadati</taxon>
        <taxon>Pseudomonadota</taxon>
        <taxon>Gammaproteobacteria</taxon>
        <taxon>Chromatiales</taxon>
        <taxon>Wenzhouxiangellaceae</taxon>
        <taxon>Elongatibacter</taxon>
    </lineage>
</organism>
<feature type="repeat" description="TPR" evidence="1">
    <location>
        <begin position="243"/>
        <end position="276"/>
    </location>
</feature>
<dbReference type="AlphaFoldDB" id="A0AAW9RLY5"/>
<keyword evidence="1" id="KW-0802">TPR repeat</keyword>
<comment type="caution">
    <text evidence="3">The sequence shown here is derived from an EMBL/GenBank/DDBJ whole genome shotgun (WGS) entry which is preliminary data.</text>
</comment>
<name>A0AAW9RLY5_9GAMM</name>
<dbReference type="PROSITE" id="PS50005">
    <property type="entry name" value="TPR"/>
    <property type="match status" value="6"/>
</dbReference>
<sequence>MNRTYATKSTLFEAVELINNGQIDQAETLCRAAVRRNERDVNMTALLGATLFKARRIDEAEHWLRHTIELAPNFAKPWTDLGQLLLTTQRPAEAVEALEKAVGLDASDADAWFHLGKARALTGRGPEADQAFERSFELDPERKALAHAAEHQQQGRLGEAEKIYRDLLRHNPDNVNALRLLGTLAAHAGRMGEAERLFRRAIARAPDFFEARLDLGRILKEQQRLEEAIEHIEKATRLEPTHHQAWFLLASTLAPAARTEDSVRAYRRVIDLRPRHAGAWLGLGHTLKTLGSQQEAIAAYRECIRLKPGQGETYWSLANLKTYRLTDEDIQDMEFQLARNAVGGESENRPAVDRDDRQDEPPGTQSRVNFLFALAKAWEDRGDYERAWTCYREGNETQRMAENYDPVRTEVLNDEIISVFDAEFLQDQGGHGHPAPDPIFIVGLPRSGSTLLEQILASHSEVEGTAELPYIGIVANGVGTGRADGLNYPRAIRDIDREQLRQLGQQYLDRARIHRTESRPRFIDKMPNNFPAIGLLHLILPNAKIIDARRYPLDSCLSCYRQLFARGQSFTYDLTDIGEYFLQYQRMMDYWHEVLPGRVLTVQYEDLVTDFESQVNRLLDYCELPREDGPYRFWETDRPVRTASSEQVRQPIYSGSIHRWRRYRHHLDELMEVLEPALPRYARYESINRD</sequence>
<dbReference type="InterPro" id="IPR011990">
    <property type="entry name" value="TPR-like_helical_dom_sf"/>
</dbReference>
<feature type="repeat" description="TPR" evidence="1">
    <location>
        <begin position="277"/>
        <end position="310"/>
    </location>
</feature>
<dbReference type="GO" id="GO:0035269">
    <property type="term" value="P:protein O-linked glycosylation via mannose"/>
    <property type="evidence" value="ECO:0007669"/>
    <property type="project" value="TreeGrafter"/>
</dbReference>
<feature type="repeat" description="TPR" evidence="1">
    <location>
        <begin position="109"/>
        <end position="142"/>
    </location>
</feature>
<proteinExistence type="predicted"/>
<dbReference type="Pfam" id="PF13432">
    <property type="entry name" value="TPR_16"/>
    <property type="match status" value="4"/>
</dbReference>
<dbReference type="PANTHER" id="PTHR44216:SF3">
    <property type="entry name" value="PROTEIN O-MANNOSYL-TRANSFERASE TMTC2"/>
    <property type="match status" value="1"/>
</dbReference>
<dbReference type="Gene3D" id="1.25.40.10">
    <property type="entry name" value="Tetratricopeptide repeat domain"/>
    <property type="match status" value="2"/>
</dbReference>
<keyword evidence="4" id="KW-1185">Reference proteome</keyword>
<dbReference type="PANTHER" id="PTHR44216">
    <property type="entry name" value="PROTEIN O-MANNOSYL-TRANSFERASE TMTC2"/>
    <property type="match status" value="1"/>
</dbReference>
<dbReference type="RefSeq" id="WP_354696440.1">
    <property type="nucleotide sequence ID" value="NZ_JAZHOG010000011.1"/>
</dbReference>
<reference evidence="3 4" key="1">
    <citation type="submission" date="2024-02" db="EMBL/GenBank/DDBJ databases">
        <title>A novel Wenzhouxiangellaceae bacterium, isolated from coastal sediments.</title>
        <authorList>
            <person name="Du Z.-J."/>
            <person name="Ye Y.-Q."/>
            <person name="Zhang X.-Y."/>
        </authorList>
    </citation>
    <scope>NUCLEOTIDE SEQUENCE [LARGE SCALE GENOMIC DNA]</scope>
    <source>
        <strain evidence="3 4">CH-27</strain>
    </source>
</reference>
<feature type="repeat" description="TPR" evidence="1">
    <location>
        <begin position="175"/>
        <end position="208"/>
    </location>
</feature>
<dbReference type="Proteomes" id="UP001359886">
    <property type="component" value="Unassembled WGS sequence"/>
</dbReference>
<dbReference type="InterPro" id="IPR027417">
    <property type="entry name" value="P-loop_NTPase"/>
</dbReference>
<dbReference type="Pfam" id="PF13469">
    <property type="entry name" value="Sulfotransfer_3"/>
    <property type="match status" value="1"/>
</dbReference>
<dbReference type="Pfam" id="PF13428">
    <property type="entry name" value="TPR_14"/>
    <property type="match status" value="1"/>
</dbReference>
<evidence type="ECO:0000256" key="2">
    <source>
        <dbReference type="SAM" id="MobiDB-lite"/>
    </source>
</evidence>
<evidence type="ECO:0000256" key="1">
    <source>
        <dbReference type="PROSITE-ProRule" id="PRU00339"/>
    </source>
</evidence>
<evidence type="ECO:0000313" key="4">
    <source>
        <dbReference type="Proteomes" id="UP001359886"/>
    </source>
</evidence>
<dbReference type="GO" id="GO:0000030">
    <property type="term" value="F:mannosyltransferase activity"/>
    <property type="evidence" value="ECO:0007669"/>
    <property type="project" value="TreeGrafter"/>
</dbReference>
<dbReference type="SUPFAM" id="SSF52540">
    <property type="entry name" value="P-loop containing nucleoside triphosphate hydrolases"/>
    <property type="match status" value="1"/>
</dbReference>
<feature type="region of interest" description="Disordered" evidence="2">
    <location>
        <begin position="340"/>
        <end position="365"/>
    </location>
</feature>